<evidence type="ECO:0000256" key="7">
    <source>
        <dbReference type="HAMAP-Rule" id="MF_01416"/>
    </source>
</evidence>
<evidence type="ECO:0000313" key="8">
    <source>
        <dbReference type="EMBL" id="ADY53053.1"/>
    </source>
</evidence>
<comment type="function">
    <text evidence="7">This protein is part of the stalk that links CF(0) to CF(1). It either transmits conformational changes from CF(0) to CF(1) or is implicated in proton conduction.</text>
</comment>
<keyword evidence="5 7" id="KW-0472">Membrane</keyword>
<keyword evidence="4 7" id="KW-0406">Ion transport</keyword>
<dbReference type="HAMAP" id="MF_01416">
    <property type="entry name" value="ATP_synth_delta_bact"/>
    <property type="match status" value="1"/>
</dbReference>
<dbReference type="NCBIfam" id="TIGR01145">
    <property type="entry name" value="ATP_synt_delta"/>
    <property type="match status" value="1"/>
</dbReference>
<comment type="similarity">
    <text evidence="7">Belongs to the ATPase delta chain family.</text>
</comment>
<evidence type="ECO:0000256" key="3">
    <source>
        <dbReference type="ARBA" id="ARBA00022781"/>
    </source>
</evidence>
<dbReference type="HOGENOM" id="CLU_085114_4_1_10"/>
<dbReference type="OrthoDB" id="9802471at2"/>
<reference evidence="9" key="2">
    <citation type="submission" date="2011-02" db="EMBL/GenBank/DDBJ databases">
        <title>The complete genome of Pedobacter saltans DSM 12145.</title>
        <authorList>
            <consortium name="US DOE Joint Genome Institute (JGI-PGF)"/>
            <person name="Lucas S."/>
            <person name="Copeland A."/>
            <person name="Lapidus A."/>
            <person name="Bruce D."/>
            <person name="Goodwin L."/>
            <person name="Pitluck S."/>
            <person name="Kyrpides N."/>
            <person name="Mavromatis K."/>
            <person name="Pagani I."/>
            <person name="Ivanova N."/>
            <person name="Ovchinnikova G."/>
            <person name="Lu M."/>
            <person name="Detter J.C."/>
            <person name="Han C."/>
            <person name="Land M."/>
            <person name="Hauser L."/>
            <person name="Markowitz V."/>
            <person name="Cheng J.-F."/>
            <person name="Hugenholtz P."/>
            <person name="Woyke T."/>
            <person name="Wu D."/>
            <person name="Tindall B."/>
            <person name="Pomrenke H.G."/>
            <person name="Brambilla E."/>
            <person name="Klenk H.-P."/>
            <person name="Eisen J.A."/>
        </authorList>
    </citation>
    <scope>NUCLEOTIDE SEQUENCE [LARGE SCALE GENOMIC DNA]</scope>
    <source>
        <strain evidence="9">ATCC 51119 / DSM 12145 / JCM 21818 / LMG 10337 / NBRC 100064 / NCIMB 13643</strain>
    </source>
</reference>
<comment type="subunit">
    <text evidence="7">F-type ATPases have 2 components, F(1) - the catalytic core - and F(0) - the membrane proton channel. F(1) has five subunits: alpha(3), beta(3), gamma(1), delta(1), epsilon(1). F(0) has three main subunits: a(1), b(2) and c(10-14). The alpha and beta chains form an alternating ring which encloses part of the gamma chain. F(1) is attached to F(0) by a central stalk formed by the gamma and epsilon chains, while a peripheral stalk is formed by the delta and b chains.</text>
</comment>
<evidence type="ECO:0000256" key="6">
    <source>
        <dbReference type="ARBA" id="ARBA00023310"/>
    </source>
</evidence>
<proteinExistence type="inferred from homology"/>
<evidence type="ECO:0000256" key="5">
    <source>
        <dbReference type="ARBA" id="ARBA00023136"/>
    </source>
</evidence>
<keyword evidence="7" id="KW-0997">Cell inner membrane</keyword>
<dbReference type="RefSeq" id="WP_013633538.1">
    <property type="nucleotide sequence ID" value="NC_015177.1"/>
</dbReference>
<organism evidence="8 9">
    <name type="scientific">Pseudopedobacter saltans (strain ATCC 51119 / DSM 12145 / JCM 21818 / CCUG 39354 / LMG 10337 / NBRC 100064 / NCIMB 13643)</name>
    <name type="common">Pedobacter saltans</name>
    <dbReference type="NCBI Taxonomy" id="762903"/>
    <lineage>
        <taxon>Bacteria</taxon>
        <taxon>Pseudomonadati</taxon>
        <taxon>Bacteroidota</taxon>
        <taxon>Sphingobacteriia</taxon>
        <taxon>Sphingobacteriales</taxon>
        <taxon>Sphingobacteriaceae</taxon>
        <taxon>Pseudopedobacter</taxon>
    </lineage>
</organism>
<dbReference type="KEGG" id="psn:Pedsa_2508"/>
<evidence type="ECO:0000256" key="4">
    <source>
        <dbReference type="ARBA" id="ARBA00023065"/>
    </source>
</evidence>
<keyword evidence="3 7" id="KW-0375">Hydrogen ion transport</keyword>
<dbReference type="eggNOG" id="COG0712">
    <property type="taxonomic scope" value="Bacteria"/>
</dbReference>
<keyword evidence="6 7" id="KW-0066">ATP synthesis</keyword>
<evidence type="ECO:0000256" key="1">
    <source>
        <dbReference type="ARBA" id="ARBA00004370"/>
    </source>
</evidence>
<dbReference type="Gene3D" id="1.10.520.20">
    <property type="entry name" value="N-terminal domain of the delta subunit of the F1F0-ATP synthase"/>
    <property type="match status" value="1"/>
</dbReference>
<gene>
    <name evidence="7" type="primary">atpH</name>
    <name evidence="8" type="ordered locus">Pedsa_2508</name>
</gene>
<dbReference type="InterPro" id="IPR026015">
    <property type="entry name" value="ATP_synth_OSCP/delta_N_sf"/>
</dbReference>
<evidence type="ECO:0000256" key="2">
    <source>
        <dbReference type="ARBA" id="ARBA00022448"/>
    </source>
</evidence>
<dbReference type="PRINTS" id="PR00125">
    <property type="entry name" value="ATPASEDELTA"/>
</dbReference>
<dbReference type="GO" id="GO:0045259">
    <property type="term" value="C:proton-transporting ATP synthase complex"/>
    <property type="evidence" value="ECO:0007669"/>
    <property type="project" value="UniProtKB-KW"/>
</dbReference>
<dbReference type="Proteomes" id="UP000000310">
    <property type="component" value="Chromosome"/>
</dbReference>
<dbReference type="GO" id="GO:0046933">
    <property type="term" value="F:proton-transporting ATP synthase activity, rotational mechanism"/>
    <property type="evidence" value="ECO:0007669"/>
    <property type="project" value="UniProtKB-UniRule"/>
</dbReference>
<comment type="subcellular location">
    <subcellularLocation>
        <location evidence="7">Cell inner membrane</location>
        <topology evidence="7">Peripheral membrane protein</topology>
    </subcellularLocation>
    <subcellularLocation>
        <location evidence="1">Membrane</location>
    </subcellularLocation>
</comment>
<dbReference type="EMBL" id="CP002545">
    <property type="protein sequence ID" value="ADY53053.1"/>
    <property type="molecule type" value="Genomic_DNA"/>
</dbReference>
<dbReference type="AlphaFoldDB" id="F0S4N5"/>
<keyword evidence="7" id="KW-1003">Cell membrane</keyword>
<keyword evidence="2 7" id="KW-0813">Transport</keyword>
<evidence type="ECO:0000313" key="9">
    <source>
        <dbReference type="Proteomes" id="UP000000310"/>
    </source>
</evidence>
<dbReference type="STRING" id="762903.Pedsa_2508"/>
<name>F0S4N5_PSESL</name>
<comment type="function">
    <text evidence="7">F(1)F(0) ATP synthase produces ATP from ADP in the presence of a proton or sodium gradient. F-type ATPases consist of two structural domains, F(1) containing the extramembraneous catalytic core and F(0) containing the membrane proton channel, linked together by a central stalk and a peripheral stalk. During catalysis, ATP synthesis in the catalytic domain of F(1) is coupled via a rotary mechanism of the central stalk subunits to proton translocation.</text>
</comment>
<keyword evidence="9" id="KW-1185">Reference proteome</keyword>
<dbReference type="PANTHER" id="PTHR11910">
    <property type="entry name" value="ATP SYNTHASE DELTA CHAIN"/>
    <property type="match status" value="1"/>
</dbReference>
<dbReference type="InterPro" id="IPR000711">
    <property type="entry name" value="ATPase_OSCP/dsu"/>
</dbReference>
<reference evidence="8 9" key="1">
    <citation type="journal article" date="2011" name="Stand. Genomic Sci.">
        <title>Complete genome sequence of the gliding, heparinolytic Pedobacter saltans type strain (113).</title>
        <authorList>
            <person name="Liolios K."/>
            <person name="Sikorski J."/>
            <person name="Lu M."/>
            <person name="Nolan M."/>
            <person name="Lapidus A."/>
            <person name="Lucas S."/>
            <person name="Hammon N."/>
            <person name="Deshpande S."/>
            <person name="Cheng J.F."/>
            <person name="Tapia R."/>
            <person name="Han C."/>
            <person name="Goodwin L."/>
            <person name="Pitluck S."/>
            <person name="Huntemann M."/>
            <person name="Ivanova N."/>
            <person name="Pagani I."/>
            <person name="Mavromatis K."/>
            <person name="Ovchinikova G."/>
            <person name="Pati A."/>
            <person name="Chen A."/>
            <person name="Palaniappan K."/>
            <person name="Land M."/>
            <person name="Hauser L."/>
            <person name="Brambilla E.M."/>
            <person name="Kotsyurbenko O."/>
            <person name="Rohde M."/>
            <person name="Tindall B.J."/>
            <person name="Abt B."/>
            <person name="Goker M."/>
            <person name="Detter J.C."/>
            <person name="Woyke T."/>
            <person name="Bristow J."/>
            <person name="Eisen J.A."/>
            <person name="Markowitz V."/>
            <person name="Hugenholtz P."/>
            <person name="Klenk H.P."/>
            <person name="Kyrpides N.C."/>
        </authorList>
    </citation>
    <scope>NUCLEOTIDE SEQUENCE [LARGE SCALE GENOMIC DNA]</scope>
    <source>
        <strain evidence="9">ATCC 51119 / DSM 12145 / JCM 21818 / LMG 10337 / NBRC 100064 / NCIMB 13643</strain>
    </source>
</reference>
<accession>F0S4N5</accession>
<dbReference type="GO" id="GO:0005886">
    <property type="term" value="C:plasma membrane"/>
    <property type="evidence" value="ECO:0007669"/>
    <property type="project" value="UniProtKB-SubCell"/>
</dbReference>
<protein>
    <recommendedName>
        <fullName evidence="7">ATP synthase subunit delta</fullName>
    </recommendedName>
    <alternativeName>
        <fullName evidence="7">ATP synthase F(1) sector subunit delta</fullName>
    </alternativeName>
    <alternativeName>
        <fullName evidence="7">F-type ATPase subunit delta</fullName>
        <shortName evidence="7">F-ATPase subunit delta</shortName>
    </alternativeName>
</protein>
<sequence length="177" mass="19507">MSEIKVASRYAKSLLDLAIEKNVEKEVRNDMQLFADTLKANPELATVIKNPIISLDKKRNILSAIFEGKLQQVTYSFFNIMINKGRAAVLQGAAREFVNQYNVHNNINTVKVVSATPLTEISKEEIINRVKSVLGGEVILNASVDENLIGGIVLTIGDKQYDASIASKLSQLKKAFA</sequence>
<keyword evidence="7" id="KW-0139">CF(1)</keyword>
<dbReference type="SUPFAM" id="SSF47928">
    <property type="entry name" value="N-terminal domain of the delta subunit of the F1F0-ATP synthase"/>
    <property type="match status" value="1"/>
</dbReference>
<dbReference type="Pfam" id="PF00213">
    <property type="entry name" value="OSCP"/>
    <property type="match status" value="1"/>
</dbReference>